<reference evidence="2 3" key="1">
    <citation type="submission" date="2020-04" db="EMBL/GenBank/DDBJ databases">
        <title>Usitatibacter rugosus gen. nov., sp. nov. and Usitatibacter palustris sp. nov., novel members of Usitatibacteraceae fam. nov. within the order Nitrosomonadales isolated from soil.</title>
        <authorList>
            <person name="Huber K.J."/>
            <person name="Neumann-Schaal M."/>
            <person name="Geppert A."/>
            <person name="Luckner M."/>
            <person name="Wanner G."/>
            <person name="Overmann J."/>
        </authorList>
    </citation>
    <scope>NUCLEOTIDE SEQUENCE [LARGE SCALE GENOMIC DNA]</scope>
    <source>
        <strain evidence="2 3">0125_3</strain>
    </source>
</reference>
<evidence type="ECO:0000313" key="2">
    <source>
        <dbReference type="EMBL" id="QJR12107.1"/>
    </source>
</evidence>
<protein>
    <submittedName>
        <fullName evidence="2">Uncharacterized protein</fullName>
    </submittedName>
</protein>
<name>A0A6M4H2Q9_9PROT</name>
<organism evidence="2 3">
    <name type="scientific">Usitatibacter rugosus</name>
    <dbReference type="NCBI Taxonomy" id="2732067"/>
    <lineage>
        <taxon>Bacteria</taxon>
        <taxon>Pseudomonadati</taxon>
        <taxon>Pseudomonadota</taxon>
        <taxon>Betaproteobacteria</taxon>
        <taxon>Nitrosomonadales</taxon>
        <taxon>Usitatibacteraceae</taxon>
        <taxon>Usitatibacter</taxon>
    </lineage>
</organism>
<evidence type="ECO:0000256" key="1">
    <source>
        <dbReference type="SAM" id="MobiDB-lite"/>
    </source>
</evidence>
<accession>A0A6M4H2Q9</accession>
<evidence type="ECO:0000313" key="3">
    <source>
        <dbReference type="Proteomes" id="UP000501534"/>
    </source>
</evidence>
<proteinExistence type="predicted"/>
<keyword evidence="3" id="KW-1185">Reference proteome</keyword>
<sequence>MGWFSDWFRSVKGAPPTDLTYLANVTGSDLPGLGDPIEPDMCYIELYVESLRIEKARKFATTFNGAVYSFVSLPREADSAASFAAVSKPAKLSGIDPKAAGSVITVSKQMMGPVAWRGGPLRLEIGLFSIKTGNLLTPVLDYVASVSTIAGVSFVGAVKPFLPLITQGMEMLAGQRDDTQLEVGIDTDLGLNKSVMMAIIDAPKGTYDGVALQLDPSDRKLLVNGKPLEAAYCVFSIRRTLQKNDFGEIPELKERYAAIQAAIKANKPTDAKDALVAFRLTTLASPDLIRADAVRLVEKVEQKVKDAFPAGGISSEKSRPDPGPLSQIPLY</sequence>
<dbReference type="RefSeq" id="WP_171094015.1">
    <property type="nucleotide sequence ID" value="NZ_CP053069.1"/>
</dbReference>
<gene>
    <name evidence="2" type="ORF">DSM104443_03191</name>
</gene>
<dbReference type="AlphaFoldDB" id="A0A6M4H2Q9"/>
<dbReference type="KEGG" id="uru:DSM104443_03191"/>
<dbReference type="Proteomes" id="UP000501534">
    <property type="component" value="Chromosome"/>
</dbReference>
<feature type="region of interest" description="Disordered" evidence="1">
    <location>
        <begin position="310"/>
        <end position="331"/>
    </location>
</feature>
<dbReference type="EMBL" id="CP053069">
    <property type="protein sequence ID" value="QJR12107.1"/>
    <property type="molecule type" value="Genomic_DNA"/>
</dbReference>